<comment type="pathway">
    <text evidence="1 7">Cell wall biogenesis; peptidoglycan biosynthesis.</text>
</comment>
<gene>
    <name evidence="9" type="ORF">SAMN04488077_101250</name>
</gene>
<dbReference type="Proteomes" id="UP000182160">
    <property type="component" value="Unassembled WGS sequence"/>
</dbReference>
<dbReference type="GO" id="GO:0071555">
    <property type="term" value="P:cell wall organization"/>
    <property type="evidence" value="ECO:0007669"/>
    <property type="project" value="UniProtKB-UniRule"/>
</dbReference>
<name>A0A1H7USW8_9RHOB</name>
<dbReference type="Pfam" id="PF01471">
    <property type="entry name" value="PG_binding_1"/>
    <property type="match status" value="1"/>
</dbReference>
<dbReference type="UniPathway" id="UPA00219"/>
<comment type="similarity">
    <text evidence="2">Belongs to the YkuD family.</text>
</comment>
<dbReference type="PROSITE" id="PS52029">
    <property type="entry name" value="LD_TPASE"/>
    <property type="match status" value="1"/>
</dbReference>
<dbReference type="InterPro" id="IPR002477">
    <property type="entry name" value="Peptidoglycan-bd-like"/>
</dbReference>
<dbReference type="GO" id="GO:0009252">
    <property type="term" value="P:peptidoglycan biosynthetic process"/>
    <property type="evidence" value="ECO:0007669"/>
    <property type="project" value="UniProtKB-UniPathway"/>
</dbReference>
<dbReference type="PANTHER" id="PTHR41533">
    <property type="entry name" value="L,D-TRANSPEPTIDASE HI_1667-RELATED"/>
    <property type="match status" value="1"/>
</dbReference>
<evidence type="ECO:0000313" key="10">
    <source>
        <dbReference type="Proteomes" id="UP000182160"/>
    </source>
</evidence>
<dbReference type="Pfam" id="PF20142">
    <property type="entry name" value="Scaffold"/>
    <property type="match status" value="1"/>
</dbReference>
<evidence type="ECO:0000259" key="8">
    <source>
        <dbReference type="PROSITE" id="PS52029"/>
    </source>
</evidence>
<keyword evidence="4 7" id="KW-0133">Cell shape</keyword>
<evidence type="ECO:0000313" key="9">
    <source>
        <dbReference type="EMBL" id="SEM00053.1"/>
    </source>
</evidence>
<dbReference type="GO" id="GO:0016740">
    <property type="term" value="F:transferase activity"/>
    <property type="evidence" value="ECO:0007669"/>
    <property type="project" value="UniProtKB-KW"/>
</dbReference>
<dbReference type="InterPro" id="IPR036366">
    <property type="entry name" value="PGBDSf"/>
</dbReference>
<keyword evidence="5 7" id="KW-0573">Peptidoglycan synthesis</keyword>
<organism evidence="9 10">
    <name type="scientific">Roseovarius tolerans</name>
    <dbReference type="NCBI Taxonomy" id="74031"/>
    <lineage>
        <taxon>Bacteria</taxon>
        <taxon>Pseudomonadati</taxon>
        <taxon>Pseudomonadota</taxon>
        <taxon>Alphaproteobacteria</taxon>
        <taxon>Rhodobacterales</taxon>
        <taxon>Roseobacteraceae</taxon>
        <taxon>Roseovarius</taxon>
    </lineage>
</organism>
<reference evidence="9 10" key="1">
    <citation type="submission" date="2016-10" db="EMBL/GenBank/DDBJ databases">
        <authorList>
            <person name="de Groot N.N."/>
        </authorList>
    </citation>
    <scope>NUCLEOTIDE SEQUENCE [LARGE SCALE GENOMIC DNA]</scope>
    <source>
        <strain evidence="9 10">DSM 11457</strain>
    </source>
</reference>
<dbReference type="InterPro" id="IPR045380">
    <property type="entry name" value="LD_TPept_scaffold_dom"/>
</dbReference>
<dbReference type="Gene3D" id="1.10.101.10">
    <property type="entry name" value="PGBD-like superfamily/PGBD"/>
    <property type="match status" value="1"/>
</dbReference>
<keyword evidence="3" id="KW-0808">Transferase</keyword>
<accession>A0A1H7USW8</accession>
<dbReference type="EMBL" id="FOBO01000001">
    <property type="protein sequence ID" value="SEM00053.1"/>
    <property type="molecule type" value="Genomic_DNA"/>
</dbReference>
<dbReference type="InterPro" id="IPR036365">
    <property type="entry name" value="PGBD-like_sf"/>
</dbReference>
<feature type="domain" description="L,D-TPase catalytic" evidence="8">
    <location>
        <begin position="299"/>
        <end position="475"/>
    </location>
</feature>
<dbReference type="SUPFAM" id="SSF141523">
    <property type="entry name" value="L,D-transpeptidase catalytic domain-like"/>
    <property type="match status" value="1"/>
</dbReference>
<evidence type="ECO:0000256" key="7">
    <source>
        <dbReference type="PROSITE-ProRule" id="PRU01373"/>
    </source>
</evidence>
<keyword evidence="6 7" id="KW-0961">Cell wall biogenesis/degradation</keyword>
<proteinExistence type="inferred from homology"/>
<dbReference type="SUPFAM" id="SSF47090">
    <property type="entry name" value="PGBD-like"/>
    <property type="match status" value="1"/>
</dbReference>
<dbReference type="Gene3D" id="2.40.440.10">
    <property type="entry name" value="L,D-transpeptidase catalytic domain-like"/>
    <property type="match status" value="1"/>
</dbReference>
<evidence type="ECO:0000256" key="4">
    <source>
        <dbReference type="ARBA" id="ARBA00022960"/>
    </source>
</evidence>
<feature type="active site" description="Nucleophile" evidence="7">
    <location>
        <position position="450"/>
    </location>
</feature>
<dbReference type="Pfam" id="PF03734">
    <property type="entry name" value="YkuD"/>
    <property type="match status" value="1"/>
</dbReference>
<dbReference type="InterPro" id="IPR052905">
    <property type="entry name" value="LD-transpeptidase_YkuD-like"/>
</dbReference>
<evidence type="ECO:0000256" key="6">
    <source>
        <dbReference type="ARBA" id="ARBA00023316"/>
    </source>
</evidence>
<protein>
    <submittedName>
        <fullName evidence="9">Murein L,D-transpeptidase YcbB/YkuD</fullName>
    </submittedName>
</protein>
<dbReference type="PANTHER" id="PTHR41533:SF2">
    <property type="entry name" value="BLR7131 PROTEIN"/>
    <property type="match status" value="1"/>
</dbReference>
<dbReference type="GO" id="GO:0004180">
    <property type="term" value="F:carboxypeptidase activity"/>
    <property type="evidence" value="ECO:0007669"/>
    <property type="project" value="UniProtKB-ARBA"/>
</dbReference>
<evidence type="ECO:0000256" key="1">
    <source>
        <dbReference type="ARBA" id="ARBA00004752"/>
    </source>
</evidence>
<dbReference type="InterPro" id="IPR005490">
    <property type="entry name" value="LD_TPept_cat_dom"/>
</dbReference>
<dbReference type="AlphaFoldDB" id="A0A1H7USW8"/>
<evidence type="ECO:0000256" key="2">
    <source>
        <dbReference type="ARBA" id="ARBA00005992"/>
    </source>
</evidence>
<evidence type="ECO:0000256" key="3">
    <source>
        <dbReference type="ARBA" id="ARBA00022679"/>
    </source>
</evidence>
<evidence type="ECO:0000256" key="5">
    <source>
        <dbReference type="ARBA" id="ARBA00022984"/>
    </source>
</evidence>
<dbReference type="GO" id="GO:0008360">
    <property type="term" value="P:regulation of cell shape"/>
    <property type="evidence" value="ECO:0007669"/>
    <property type="project" value="UniProtKB-UniRule"/>
</dbReference>
<dbReference type="InterPro" id="IPR038063">
    <property type="entry name" value="Transpep_catalytic_dom"/>
</dbReference>
<sequence>MMLAVFRRAFGVLTVVSLLAAGLVWSGPARADVQSTAFRQAVAEAAAPDRDLAEFYRETEYRPVWTDEGSTAQARRQALVQALSQAGMHGLPEARYDLDGLMARMGAARSLRDLGLIEVALSRAYLAYARDVQSGVLEPGRVVYEIKREVNDSPATVLLGDLVRADAPRQALRALPPRTNEYARLMKEKMRLEHLIREGGWGPAVPSQKLEPGQGGQAVIALRNRLVAMGYLRRSASTLYDGAIQSAVQEFQRDHGLQTDGIAGPSTLAALNQSATERLQSVIVAMERERWLARDRGTRHVLVNLTDFSARILDNDSLTFQTRAVIGKNVGDRRSPEFSDEMEHLVINPTWHVPRSIAVKEYLPQMKRNPNAAGHLKLYNRNGREVPRGAVNFGAYNARNFPFAIKQPPSSRNALGLVKFMFPNKYNIYLHDTPQKALFEREKRDFSHGCIRLQQPFDFAYEILSPQEADPRAYFHSVLGTGRETYVQLEQHVPVHIIYRTAFTQAQGRVQYRDDVYQRDAAIWEALRKAGVSLATVQS</sequence>
<feature type="active site" description="Proton donor/acceptor" evidence="7">
    <location>
        <position position="431"/>
    </location>
</feature>
<dbReference type="CDD" id="cd16913">
    <property type="entry name" value="YkuD_like"/>
    <property type="match status" value="1"/>
</dbReference>